<feature type="domain" description="Ribosomal RNA small subunit methyltransferase E methyltransferase" evidence="13">
    <location>
        <begin position="72"/>
        <end position="234"/>
    </location>
</feature>
<dbReference type="InterPro" id="IPR015947">
    <property type="entry name" value="PUA-like_sf"/>
</dbReference>
<dbReference type="GO" id="GO:0005737">
    <property type="term" value="C:cytoplasm"/>
    <property type="evidence" value="ECO:0007669"/>
    <property type="project" value="UniProtKB-SubCell"/>
</dbReference>
<evidence type="ECO:0000256" key="3">
    <source>
        <dbReference type="ARBA" id="ARBA00012328"/>
    </source>
</evidence>
<dbReference type="InterPro" id="IPR006700">
    <property type="entry name" value="RsmE"/>
</dbReference>
<feature type="domain" description="Ribosomal RNA small subunit methyltransferase E PUA-like" evidence="14">
    <location>
        <begin position="18"/>
        <end position="63"/>
    </location>
</feature>
<evidence type="ECO:0000313" key="16">
    <source>
        <dbReference type="Proteomes" id="UP000005089"/>
    </source>
</evidence>
<dbReference type="Pfam" id="PF20260">
    <property type="entry name" value="PUA_4"/>
    <property type="match status" value="1"/>
</dbReference>
<evidence type="ECO:0000256" key="12">
    <source>
        <dbReference type="PIRNR" id="PIRNR015601"/>
    </source>
</evidence>
<evidence type="ECO:0000259" key="14">
    <source>
        <dbReference type="Pfam" id="PF20260"/>
    </source>
</evidence>
<evidence type="ECO:0000256" key="6">
    <source>
        <dbReference type="ARBA" id="ARBA00022552"/>
    </source>
</evidence>
<evidence type="ECO:0000256" key="2">
    <source>
        <dbReference type="ARBA" id="ARBA00005528"/>
    </source>
</evidence>
<keyword evidence="8 12" id="KW-0808">Transferase</keyword>
<dbReference type="CDD" id="cd18084">
    <property type="entry name" value="RsmE-like"/>
    <property type="match status" value="1"/>
</dbReference>
<evidence type="ECO:0000256" key="10">
    <source>
        <dbReference type="ARBA" id="ARBA00025699"/>
    </source>
</evidence>
<dbReference type="EC" id="2.1.1.193" evidence="3 12"/>
<dbReference type="Pfam" id="PF04452">
    <property type="entry name" value="Methyltrans_RNA"/>
    <property type="match status" value="1"/>
</dbReference>
<reference evidence="15 16" key="1">
    <citation type="submission" date="2009-02" db="EMBL/GenBank/DDBJ databases">
        <title>The Genome Sequence of Oxalobacter formigenes OXCC13.</title>
        <authorList>
            <consortium name="The Broad Institute Genome Sequencing Platform"/>
            <person name="Ward D."/>
            <person name="Young S.K."/>
            <person name="Kodira C.D."/>
            <person name="Zeng Q."/>
            <person name="Koehrsen M."/>
            <person name="Alvarado L."/>
            <person name="Berlin A."/>
            <person name="Borenstein D."/>
            <person name="Chen Z."/>
            <person name="Engels R."/>
            <person name="Freedman E."/>
            <person name="Gellesch M."/>
            <person name="Goldberg J."/>
            <person name="Griggs A."/>
            <person name="Gujja S."/>
            <person name="Heiman D."/>
            <person name="Hepburn T."/>
            <person name="Howarth C."/>
            <person name="Jen D."/>
            <person name="Larson L."/>
            <person name="Lewis B."/>
            <person name="Mehta T."/>
            <person name="Park D."/>
            <person name="Pearson M."/>
            <person name="Roberts A."/>
            <person name="Saif S."/>
            <person name="Shea T."/>
            <person name="Shenoy N."/>
            <person name="Sisk P."/>
            <person name="Stolte C."/>
            <person name="Sykes S."/>
            <person name="Walk T."/>
            <person name="White J."/>
            <person name="Yandava C."/>
            <person name="Allison M.J."/>
            <person name="Lander E."/>
            <person name="Nusbaum C."/>
            <person name="Galagan J."/>
            <person name="Birren B."/>
        </authorList>
    </citation>
    <scope>NUCLEOTIDE SEQUENCE [LARGE SCALE GENOMIC DNA]</scope>
    <source>
        <strain evidence="15 16">OXCC13</strain>
    </source>
</reference>
<keyword evidence="5 12" id="KW-0963">Cytoplasm</keyword>
<evidence type="ECO:0000313" key="15">
    <source>
        <dbReference type="EMBL" id="EEO30897.1"/>
    </source>
</evidence>
<dbReference type="InterPro" id="IPR046886">
    <property type="entry name" value="RsmE_MTase_dom"/>
</dbReference>
<keyword evidence="9 12" id="KW-0949">S-adenosyl-L-methionine</keyword>
<dbReference type="Gene3D" id="2.40.240.20">
    <property type="entry name" value="Hypothetical PUA domain-like, domain 1"/>
    <property type="match status" value="1"/>
</dbReference>
<evidence type="ECO:0000256" key="1">
    <source>
        <dbReference type="ARBA" id="ARBA00004496"/>
    </source>
</evidence>
<dbReference type="InterPro" id="IPR029026">
    <property type="entry name" value="tRNA_m1G_MTases_N"/>
</dbReference>
<dbReference type="PIRSF" id="PIRSF015601">
    <property type="entry name" value="MTase_slr0722"/>
    <property type="match status" value="1"/>
</dbReference>
<evidence type="ECO:0000256" key="5">
    <source>
        <dbReference type="ARBA" id="ARBA00022490"/>
    </source>
</evidence>
<comment type="subcellular location">
    <subcellularLocation>
        <location evidence="1 12">Cytoplasm</location>
    </subcellularLocation>
</comment>
<protein>
    <recommendedName>
        <fullName evidence="4 12">Ribosomal RNA small subunit methyltransferase E</fullName>
        <ecNumber evidence="3 12">2.1.1.193</ecNumber>
    </recommendedName>
</protein>
<evidence type="ECO:0000256" key="7">
    <source>
        <dbReference type="ARBA" id="ARBA00022603"/>
    </source>
</evidence>
<keyword evidence="16" id="KW-1185">Reference proteome</keyword>
<dbReference type="SUPFAM" id="SSF88697">
    <property type="entry name" value="PUA domain-like"/>
    <property type="match status" value="1"/>
</dbReference>
<dbReference type="InterPro" id="IPR046887">
    <property type="entry name" value="RsmE_PUA-like"/>
</dbReference>
<dbReference type="RefSeq" id="WP_005882454.1">
    <property type="nucleotide sequence ID" value="NZ_CP019430.1"/>
</dbReference>
<dbReference type="PANTHER" id="PTHR30027:SF3">
    <property type="entry name" value="16S RRNA (URACIL(1498)-N(3))-METHYLTRANSFERASE"/>
    <property type="match status" value="1"/>
</dbReference>
<dbReference type="OrthoDB" id="9815641at2"/>
<name>C3XCH1_OXAFO</name>
<evidence type="ECO:0000256" key="9">
    <source>
        <dbReference type="ARBA" id="ARBA00022691"/>
    </source>
</evidence>
<dbReference type="NCBIfam" id="TIGR00046">
    <property type="entry name" value="RsmE family RNA methyltransferase"/>
    <property type="match status" value="1"/>
</dbReference>
<dbReference type="SUPFAM" id="SSF75217">
    <property type="entry name" value="alpha/beta knot"/>
    <property type="match status" value="1"/>
</dbReference>
<dbReference type="Gene3D" id="3.40.1280.10">
    <property type="match status" value="1"/>
</dbReference>
<dbReference type="EMBL" id="GG658170">
    <property type="protein sequence ID" value="EEO30897.1"/>
    <property type="molecule type" value="Genomic_DNA"/>
</dbReference>
<dbReference type="HOGENOM" id="CLU_067442_5_0_4"/>
<dbReference type="eggNOG" id="COG1385">
    <property type="taxonomic scope" value="Bacteria"/>
</dbReference>
<dbReference type="PANTHER" id="PTHR30027">
    <property type="entry name" value="RIBOSOMAL RNA SMALL SUBUNIT METHYLTRANSFERASE E"/>
    <property type="match status" value="1"/>
</dbReference>
<proteinExistence type="inferred from homology"/>
<evidence type="ECO:0000256" key="4">
    <source>
        <dbReference type="ARBA" id="ARBA00013673"/>
    </source>
</evidence>
<gene>
    <name evidence="15" type="ORF">OFBG_01925</name>
</gene>
<dbReference type="InterPro" id="IPR029028">
    <property type="entry name" value="Alpha/beta_knot_MTases"/>
</dbReference>
<evidence type="ECO:0000256" key="11">
    <source>
        <dbReference type="ARBA" id="ARBA00047944"/>
    </source>
</evidence>
<dbReference type="Proteomes" id="UP000005089">
    <property type="component" value="Unassembled WGS sequence"/>
</dbReference>
<keyword evidence="7 12" id="KW-0489">Methyltransferase</keyword>
<dbReference type="STRING" id="847.BRW83_0155"/>
<sequence>MTRLFCDFPLVVGTNIDLPKETSRHIQVLRLTEGNEIVLFNGEGGEYSARIISLDRTKTNVKILSRHDREVELPYDITLAQALPEAGKMDWIIEKAVELGAAGIQPLAAQRSVVRLNADRAEKRLARWQTIVTAASEQCGRNTLMEISEPVAFNTFIDNSGGCLRVMFTPRATETLSGWARKQAPQAITIMIGPEGGFSPEEEELAIQNGVIPLSMGSRILRTETAGMAAISAINAIWDNGN</sequence>
<comment type="function">
    <text evidence="10 12">Specifically methylates the N3 position of the uracil ring of uridine 1498 (m3U1498) in 16S rRNA. Acts on the fully assembled 30S ribosomal subunit.</text>
</comment>
<dbReference type="AlphaFoldDB" id="C3XCH1"/>
<accession>C3XCH1</accession>
<dbReference type="GeneID" id="77134065"/>
<dbReference type="NCBIfam" id="NF008692">
    <property type="entry name" value="PRK11713.1-5"/>
    <property type="match status" value="1"/>
</dbReference>
<comment type="similarity">
    <text evidence="2 12">Belongs to the RNA methyltransferase RsmE family.</text>
</comment>
<dbReference type="GO" id="GO:0070475">
    <property type="term" value="P:rRNA base methylation"/>
    <property type="evidence" value="ECO:0007669"/>
    <property type="project" value="TreeGrafter"/>
</dbReference>
<evidence type="ECO:0000256" key="8">
    <source>
        <dbReference type="ARBA" id="ARBA00022679"/>
    </source>
</evidence>
<dbReference type="GO" id="GO:0070042">
    <property type="term" value="F:rRNA (uridine-N3-)-methyltransferase activity"/>
    <property type="evidence" value="ECO:0007669"/>
    <property type="project" value="TreeGrafter"/>
</dbReference>
<organism evidence="15 16">
    <name type="scientific">Oxalobacter formigenes OXCC13</name>
    <dbReference type="NCBI Taxonomy" id="556269"/>
    <lineage>
        <taxon>Bacteria</taxon>
        <taxon>Pseudomonadati</taxon>
        <taxon>Pseudomonadota</taxon>
        <taxon>Betaproteobacteria</taxon>
        <taxon>Burkholderiales</taxon>
        <taxon>Oxalobacteraceae</taxon>
        <taxon>Oxalobacter</taxon>
    </lineage>
</organism>
<evidence type="ECO:0000259" key="13">
    <source>
        <dbReference type="Pfam" id="PF04452"/>
    </source>
</evidence>
<keyword evidence="6 12" id="KW-0698">rRNA processing</keyword>
<comment type="catalytic activity">
    <reaction evidence="11 12">
        <text>uridine(1498) in 16S rRNA + S-adenosyl-L-methionine = N(3)-methyluridine(1498) in 16S rRNA + S-adenosyl-L-homocysteine + H(+)</text>
        <dbReference type="Rhea" id="RHEA:42920"/>
        <dbReference type="Rhea" id="RHEA-COMP:10283"/>
        <dbReference type="Rhea" id="RHEA-COMP:10284"/>
        <dbReference type="ChEBI" id="CHEBI:15378"/>
        <dbReference type="ChEBI" id="CHEBI:57856"/>
        <dbReference type="ChEBI" id="CHEBI:59789"/>
        <dbReference type="ChEBI" id="CHEBI:65315"/>
        <dbReference type="ChEBI" id="CHEBI:74502"/>
        <dbReference type="EC" id="2.1.1.193"/>
    </reaction>
</comment>